<keyword evidence="2" id="KW-1185">Reference proteome</keyword>
<dbReference type="OrthoDB" id="2237218at2"/>
<dbReference type="Gene3D" id="2.20.28.30">
    <property type="entry name" value="RNA polymerase ii, chain L"/>
    <property type="match status" value="1"/>
</dbReference>
<protein>
    <recommendedName>
        <fullName evidence="3">Zinc ribbon domain-containing protein</fullName>
    </recommendedName>
</protein>
<name>A0A0L6U0P4_9FIRM</name>
<dbReference type="RefSeq" id="WP_050740215.1">
    <property type="nucleotide sequence ID" value="NZ_LGYO01000022.1"/>
</dbReference>
<proteinExistence type="predicted"/>
<evidence type="ECO:0008006" key="3">
    <source>
        <dbReference type="Google" id="ProtNLM"/>
    </source>
</evidence>
<gene>
    <name evidence="1" type="ORF">AKG39_09825</name>
</gene>
<dbReference type="EMBL" id="LGYO01000022">
    <property type="protein sequence ID" value="KNZ41902.1"/>
    <property type="molecule type" value="Genomic_DNA"/>
</dbReference>
<dbReference type="Proteomes" id="UP000036873">
    <property type="component" value="Unassembled WGS sequence"/>
</dbReference>
<accession>A0A0L6U0P4</accession>
<comment type="caution">
    <text evidence="1">The sequence shown here is derived from an EMBL/GenBank/DDBJ whole genome shotgun (WGS) entry which is preliminary data.</text>
</comment>
<dbReference type="AlphaFoldDB" id="A0A0L6U0P4"/>
<sequence length="311" mass="36764">MSFVPAKCPSCNGEIQLDDQRETSFCSYCGAKILFKEVIQNIEVSKSEVINHNGSIEKLLQNAEVFYRRGDYSKEIEILKKMTLDYPEDYHSWMRLALKDIEGYKGSPLTENYINEDGVFVSYFGQCYLPSTDDCISDYFKLLAKESIKYTLMLAPEKEVMEIKQKLKELGESLLSYLIAEKNALKRSNRYFQESINVRERARAVFKIQRKEPTRSFLFKKKVDASHYDLWRKCLAKELEGSNINREIYDSYWIYPEGYQYPEWRDHGYYGEFYKMYFRDYNSNYCSIDVGIKRNEDNFIAISNLIRACDE</sequence>
<organism evidence="1 2">
    <name type="scientific">Acetobacterium bakii</name>
    <dbReference type="NCBI Taxonomy" id="52689"/>
    <lineage>
        <taxon>Bacteria</taxon>
        <taxon>Bacillati</taxon>
        <taxon>Bacillota</taxon>
        <taxon>Clostridia</taxon>
        <taxon>Eubacteriales</taxon>
        <taxon>Eubacteriaceae</taxon>
        <taxon>Acetobacterium</taxon>
    </lineage>
</organism>
<evidence type="ECO:0000313" key="2">
    <source>
        <dbReference type="Proteomes" id="UP000036873"/>
    </source>
</evidence>
<reference evidence="2" key="1">
    <citation type="submission" date="2015-07" db="EMBL/GenBank/DDBJ databases">
        <title>Draft genome sequence of Acetobacterium bakii DSM 8293, a potential psychrophilic chemical producer through syngas fermentation.</title>
        <authorList>
            <person name="Song Y."/>
            <person name="Hwang S."/>
            <person name="Cho B.-K."/>
        </authorList>
    </citation>
    <scope>NUCLEOTIDE SEQUENCE [LARGE SCALE GENOMIC DNA]</scope>
    <source>
        <strain evidence="2">DSM 8239</strain>
    </source>
</reference>
<evidence type="ECO:0000313" key="1">
    <source>
        <dbReference type="EMBL" id="KNZ41902.1"/>
    </source>
</evidence>